<feature type="region of interest" description="Disordered" evidence="1">
    <location>
        <begin position="1"/>
        <end position="22"/>
    </location>
</feature>
<evidence type="ECO:0000259" key="2">
    <source>
        <dbReference type="PROSITE" id="PS50280"/>
    </source>
</evidence>
<dbReference type="SUPFAM" id="SSF82199">
    <property type="entry name" value="SET domain"/>
    <property type="match status" value="1"/>
</dbReference>
<accession>A0A6T1X7G2</accession>
<dbReference type="InterPro" id="IPR001025">
    <property type="entry name" value="BAH_dom"/>
</dbReference>
<protein>
    <recommendedName>
        <fullName evidence="6">SET domain-containing protein</fullName>
    </recommendedName>
</protein>
<dbReference type="InterPro" id="IPR001214">
    <property type="entry name" value="SET_dom"/>
</dbReference>
<dbReference type="GO" id="GO:0003682">
    <property type="term" value="F:chromatin binding"/>
    <property type="evidence" value="ECO:0007669"/>
    <property type="project" value="InterPro"/>
</dbReference>
<dbReference type="PROSITE" id="PS50280">
    <property type="entry name" value="SET"/>
    <property type="match status" value="1"/>
</dbReference>
<dbReference type="PROSITE" id="PS51038">
    <property type="entry name" value="BAH"/>
    <property type="match status" value="1"/>
</dbReference>
<evidence type="ECO:0000313" key="5">
    <source>
        <dbReference type="EMBL" id="CAE0803295.1"/>
    </source>
</evidence>
<evidence type="ECO:0008006" key="6">
    <source>
        <dbReference type="Google" id="ProtNLM"/>
    </source>
</evidence>
<dbReference type="EMBL" id="HBJA01042146">
    <property type="protein sequence ID" value="CAE0803294.1"/>
    <property type="molecule type" value="Transcribed_RNA"/>
</dbReference>
<reference evidence="4" key="1">
    <citation type="submission" date="2021-01" db="EMBL/GenBank/DDBJ databases">
        <authorList>
            <person name="Corre E."/>
            <person name="Pelletier E."/>
            <person name="Niang G."/>
            <person name="Scheremetjew M."/>
            <person name="Finn R."/>
            <person name="Kale V."/>
            <person name="Holt S."/>
            <person name="Cochrane G."/>
            <person name="Meng A."/>
            <person name="Brown T."/>
            <person name="Cohen L."/>
        </authorList>
    </citation>
    <scope>NUCLEOTIDE SEQUENCE</scope>
    <source>
        <strain evidence="4">CCMP1594</strain>
    </source>
</reference>
<organism evidence="4">
    <name type="scientific">Eutreptiella gymnastica</name>
    <dbReference type="NCBI Taxonomy" id="73025"/>
    <lineage>
        <taxon>Eukaryota</taxon>
        <taxon>Discoba</taxon>
        <taxon>Euglenozoa</taxon>
        <taxon>Euglenida</taxon>
        <taxon>Spirocuta</taxon>
        <taxon>Euglenophyceae</taxon>
        <taxon>Eutreptiales</taxon>
        <taxon>Eutreptiaceae</taxon>
        <taxon>Eutreptiella</taxon>
    </lineage>
</organism>
<dbReference type="Pfam" id="PF00856">
    <property type="entry name" value="SET"/>
    <property type="match status" value="1"/>
</dbReference>
<evidence type="ECO:0000259" key="3">
    <source>
        <dbReference type="PROSITE" id="PS51038"/>
    </source>
</evidence>
<dbReference type="SMART" id="SM00317">
    <property type="entry name" value="SET"/>
    <property type="match status" value="1"/>
</dbReference>
<feature type="domain" description="BAH" evidence="3">
    <location>
        <begin position="248"/>
        <end position="385"/>
    </location>
</feature>
<dbReference type="Gene3D" id="2.170.270.10">
    <property type="entry name" value="SET domain"/>
    <property type="match status" value="1"/>
</dbReference>
<dbReference type="InterPro" id="IPR046341">
    <property type="entry name" value="SET_dom_sf"/>
</dbReference>
<gene>
    <name evidence="4" type="ORF">EGYM00163_LOCUS14416</name>
    <name evidence="5" type="ORF">EGYM00163_LOCUS14417</name>
</gene>
<dbReference type="Gene3D" id="2.30.30.490">
    <property type="match status" value="1"/>
</dbReference>
<feature type="domain" description="SET" evidence="2">
    <location>
        <begin position="478"/>
        <end position="599"/>
    </location>
</feature>
<evidence type="ECO:0000256" key="1">
    <source>
        <dbReference type="SAM" id="MobiDB-lite"/>
    </source>
</evidence>
<dbReference type="InterPro" id="IPR043151">
    <property type="entry name" value="BAH_sf"/>
</dbReference>
<feature type="region of interest" description="Disordered" evidence="1">
    <location>
        <begin position="36"/>
        <end position="71"/>
    </location>
</feature>
<proteinExistence type="predicted"/>
<dbReference type="EMBL" id="HBJA01042147">
    <property type="protein sequence ID" value="CAE0803295.1"/>
    <property type="molecule type" value="Transcribed_RNA"/>
</dbReference>
<name>A0A6T1X7G2_9EUGL</name>
<sequence length="788" mass="88569">MGESSGAAGDRRASGPSTALHKATTTLIASAFEWLDSHHSPPKGRISPEIISSGSELDSDEPSSARPSVSAGCDFGHSNRAPGSCAEHSATSSNACKLQRSADCVDDIASGGSSNQTGALASHGDDNMHVDQDMSAVNQQCVSSGHSDECGNDSARSLSHRVQSIAKRPRLQRNTASINRFEHSFTPRKPANKRGSFGNNSLVTKDLRSAKGANFDETLGAEDPKGESETAAKKMPSEEAAHWVECINSLQKGDHVLCFCEEKQPWLGQIVAIQNHARGIPKISTLRLQWYSYYHHTHLKERPRGKYDESQVFAGNDISYNPNSSVHCKAVVLDPDDYLQWRQALAAKDHTTARKFVDPTQVLPEHVFWCHYVYFAEKRMFAILQEPISSHKQQPMLHHKSKYTPQELLPRCQSIWDVTASKVEDVVRPFIRGLYKPVYATDVPSRRGPSGIFWGSVDAEGLQPIAERVNKVLQTRYPRVDLRLILDPDHPVYQGFSAFALQDIGPNEMIMSYTGVIYADRRKMQYEHRDDRARYIVRAKDYLVDATPGGNEGRFVNDFRGVADEANAEFLSDGRCRFSLNVWSNRPIKKGTEILVDYGATYWRMIDPTVLDLTMKPKPHRPELNCSVKWQDIVQRHHSLLYLPVHVHSYDWEEFSRRSELLSKNVDFQIVNGTVVLITRKRREVYPKGFLIMDYSGPVVEEKPDSEPHIPWHGMWIVPKNVAQYIQPAESPEDANVFLRPGLDLIANDSTPNVRPGELHINVILTRELGSEVPLKMLYDERCFHSGP</sequence>
<dbReference type="AlphaFoldDB" id="A0A6T1X7G2"/>
<evidence type="ECO:0000313" key="4">
    <source>
        <dbReference type="EMBL" id="CAE0803294.1"/>
    </source>
</evidence>